<accession>A0A292PHU6</accession>
<feature type="region of interest" description="Disordered" evidence="1">
    <location>
        <begin position="117"/>
        <end position="138"/>
    </location>
</feature>
<reference evidence="2" key="1">
    <citation type="submission" date="2015-10" db="EMBL/GenBank/DDBJ databases">
        <authorList>
            <person name="Regsiter A."/>
            <person name="william w."/>
        </authorList>
    </citation>
    <scope>NUCLEOTIDE SEQUENCE</scope>
    <source>
        <strain evidence="2">Montdore</strain>
    </source>
</reference>
<evidence type="ECO:0000313" key="2">
    <source>
        <dbReference type="EMBL" id="CUS06892.1"/>
    </source>
</evidence>
<name>A0A292PHU6_9PEZI</name>
<dbReference type="EMBL" id="LN891292">
    <property type="protein sequence ID" value="CUS06892.1"/>
    <property type="molecule type" value="Genomic_DNA"/>
</dbReference>
<evidence type="ECO:0000256" key="1">
    <source>
        <dbReference type="SAM" id="MobiDB-lite"/>
    </source>
</evidence>
<gene>
    <name evidence="2" type="ORF">GSTUAT00009021001</name>
</gene>
<proteinExistence type="predicted"/>
<dbReference type="Proteomes" id="UP001412239">
    <property type="component" value="Unassembled WGS sequence"/>
</dbReference>
<keyword evidence="3" id="KW-1185">Reference proteome</keyword>
<evidence type="ECO:0000313" key="3">
    <source>
        <dbReference type="Proteomes" id="UP001412239"/>
    </source>
</evidence>
<sequence>MVPPLPRPPHEGEAVPISLNLNLILVRHLAPKALWKSGAQAVMIHIIDIGSGGIGGGDRWGDLEALDLGTKVRARGWAGSGCGRGPGGDIGDWHGTEIRREGNMTNKTSRVFRHSINHGVGGTPQPIPQGNGKAKKRGSSDALISVSRSFDPPPATASTYCAVEVFRVLIIESLLHHVDDDRTVELTGVYPQLPAVAAGSCGTPDAATHTLRVDTSLPDKGPAFVDWAVKWTLMGEPFVI</sequence>
<dbReference type="AlphaFoldDB" id="A0A292PHU6"/>
<protein>
    <submittedName>
        <fullName evidence="2">Uncharacterized protein</fullName>
    </submittedName>
</protein>
<organism evidence="2 3">
    <name type="scientific">Tuber aestivum</name>
    <name type="common">summer truffle</name>
    <dbReference type="NCBI Taxonomy" id="59557"/>
    <lineage>
        <taxon>Eukaryota</taxon>
        <taxon>Fungi</taxon>
        <taxon>Dikarya</taxon>
        <taxon>Ascomycota</taxon>
        <taxon>Pezizomycotina</taxon>
        <taxon>Pezizomycetes</taxon>
        <taxon>Pezizales</taxon>
        <taxon>Tuberaceae</taxon>
        <taxon>Tuber</taxon>
    </lineage>
</organism>